<feature type="transmembrane region" description="Helical" evidence="2">
    <location>
        <begin position="51"/>
        <end position="68"/>
    </location>
</feature>
<organism evidence="3 4">
    <name type="scientific">Nocardia goodfellowii</name>
    <dbReference type="NCBI Taxonomy" id="882446"/>
    <lineage>
        <taxon>Bacteria</taxon>
        <taxon>Bacillati</taxon>
        <taxon>Actinomycetota</taxon>
        <taxon>Actinomycetes</taxon>
        <taxon>Mycobacteriales</taxon>
        <taxon>Nocardiaceae</taxon>
        <taxon>Nocardia</taxon>
    </lineage>
</organism>
<feature type="region of interest" description="Disordered" evidence="1">
    <location>
        <begin position="152"/>
        <end position="177"/>
    </location>
</feature>
<dbReference type="RefSeq" id="WP_209889665.1">
    <property type="nucleotide sequence ID" value="NZ_JAGGMR010000001.1"/>
</dbReference>
<feature type="transmembrane region" description="Helical" evidence="2">
    <location>
        <begin position="27"/>
        <end position="45"/>
    </location>
</feature>
<evidence type="ECO:0000313" key="4">
    <source>
        <dbReference type="Proteomes" id="UP001519325"/>
    </source>
</evidence>
<keyword evidence="2" id="KW-1133">Transmembrane helix</keyword>
<dbReference type="EMBL" id="JAGGMR010000001">
    <property type="protein sequence ID" value="MBP2190060.1"/>
    <property type="molecule type" value="Genomic_DNA"/>
</dbReference>
<evidence type="ECO:0000256" key="1">
    <source>
        <dbReference type="SAM" id="MobiDB-lite"/>
    </source>
</evidence>
<sequence length="177" mass="19131">MSGSLGLLLGPVVMWLDGRSRGRRAGYAYLWTVLVICASAVVLVLTRRHDLWWLIPVSALTLALALLARRALSRNGIGWSHAYVHGQGGSYIALVTATIVVSFAIDGPLTGANQLIAWLGPTVVGTPLIELWRRELVGERAQWPISDCDALATGSRAEGRSPRPRRDGSAGPERVDR</sequence>
<name>A0ABS4QEE0_9NOCA</name>
<evidence type="ECO:0000256" key="2">
    <source>
        <dbReference type="SAM" id="Phobius"/>
    </source>
</evidence>
<dbReference type="Proteomes" id="UP001519325">
    <property type="component" value="Unassembled WGS sequence"/>
</dbReference>
<gene>
    <name evidence="3" type="ORF">BJ987_002961</name>
</gene>
<reference evidence="3 4" key="1">
    <citation type="submission" date="2021-03" db="EMBL/GenBank/DDBJ databases">
        <title>Sequencing the genomes of 1000 actinobacteria strains.</title>
        <authorList>
            <person name="Klenk H.-P."/>
        </authorList>
    </citation>
    <scope>NUCLEOTIDE SEQUENCE [LARGE SCALE GENOMIC DNA]</scope>
    <source>
        <strain evidence="3 4">DSM 45516</strain>
    </source>
</reference>
<comment type="caution">
    <text evidence="3">The sequence shown here is derived from an EMBL/GenBank/DDBJ whole genome shotgun (WGS) entry which is preliminary data.</text>
</comment>
<keyword evidence="2" id="KW-0472">Membrane</keyword>
<proteinExistence type="predicted"/>
<protein>
    <submittedName>
        <fullName evidence="3">Uncharacterized protein</fullName>
    </submittedName>
</protein>
<feature type="transmembrane region" description="Helical" evidence="2">
    <location>
        <begin position="89"/>
        <end position="109"/>
    </location>
</feature>
<evidence type="ECO:0000313" key="3">
    <source>
        <dbReference type="EMBL" id="MBP2190060.1"/>
    </source>
</evidence>
<feature type="compositionally biased region" description="Basic and acidic residues" evidence="1">
    <location>
        <begin position="157"/>
        <end position="177"/>
    </location>
</feature>
<keyword evidence="2" id="KW-0812">Transmembrane</keyword>
<keyword evidence="4" id="KW-1185">Reference proteome</keyword>
<accession>A0ABS4QEE0</accession>